<organism evidence="3">
    <name type="scientific">Paenibacillus polymyxa</name>
    <name type="common">Bacillus polymyxa</name>
    <dbReference type="NCBI Taxonomy" id="1406"/>
    <lineage>
        <taxon>Bacteria</taxon>
        <taxon>Bacillati</taxon>
        <taxon>Bacillota</taxon>
        <taxon>Bacilli</taxon>
        <taxon>Bacillales</taxon>
        <taxon>Paenibacillaceae</taxon>
        <taxon>Paenibacillus</taxon>
    </lineage>
</organism>
<feature type="domain" description="Signal transduction histidine kinase internal region" evidence="2">
    <location>
        <begin position="5"/>
        <end position="64"/>
    </location>
</feature>
<reference evidence="3" key="1">
    <citation type="submission" date="2022-11" db="EMBL/GenBank/DDBJ databases">
        <authorList>
            <person name="Vasilchenko N.G."/>
            <person name="Prazdnova E.V."/>
            <person name="Gorovtsov A.V."/>
            <person name="Chistyakov V.A."/>
            <person name="Pak M.L."/>
        </authorList>
    </citation>
    <scope>NUCLEOTIDE SEQUENCE</scope>
    <source>
        <strain evidence="3">R 4.5</strain>
    </source>
</reference>
<keyword evidence="3" id="KW-0808">Transferase</keyword>
<dbReference type="SUPFAM" id="SSF55874">
    <property type="entry name" value="ATPase domain of HSP90 chaperone/DNA topoisomerase II/histidine kinase"/>
    <property type="match status" value="1"/>
</dbReference>
<dbReference type="Pfam" id="PF02518">
    <property type="entry name" value="HATPase_c"/>
    <property type="match status" value="1"/>
</dbReference>
<protein>
    <submittedName>
        <fullName evidence="3">Histidine kinase</fullName>
    </submittedName>
</protein>
<dbReference type="PANTHER" id="PTHR34220:SF7">
    <property type="entry name" value="SENSOR HISTIDINE KINASE YPDA"/>
    <property type="match status" value="1"/>
</dbReference>
<dbReference type="InterPro" id="IPR010559">
    <property type="entry name" value="Sig_transdc_His_kin_internal"/>
</dbReference>
<keyword evidence="3" id="KW-0418">Kinase</keyword>
<dbReference type="PANTHER" id="PTHR34220">
    <property type="entry name" value="SENSOR HISTIDINE KINASE YPDA"/>
    <property type="match status" value="1"/>
</dbReference>
<dbReference type="GO" id="GO:0000155">
    <property type="term" value="F:phosphorelay sensor kinase activity"/>
    <property type="evidence" value="ECO:0007669"/>
    <property type="project" value="InterPro"/>
</dbReference>
<dbReference type="AlphaFoldDB" id="A0AAE9PRD9"/>
<evidence type="ECO:0000259" key="1">
    <source>
        <dbReference type="Pfam" id="PF02518"/>
    </source>
</evidence>
<dbReference type="Gene3D" id="3.30.565.10">
    <property type="entry name" value="Histidine kinase-like ATPase, C-terminal domain"/>
    <property type="match status" value="1"/>
</dbReference>
<proteinExistence type="predicted"/>
<dbReference type="InterPro" id="IPR050640">
    <property type="entry name" value="Bact_2-comp_sensor_kinase"/>
</dbReference>
<evidence type="ECO:0000259" key="2">
    <source>
        <dbReference type="Pfam" id="PF06580"/>
    </source>
</evidence>
<gene>
    <name evidence="3" type="ORF">MF626_07040</name>
</gene>
<name>A0AAE9PRD9_PAEPO</name>
<dbReference type="InterPro" id="IPR036890">
    <property type="entry name" value="HATPase_C_sf"/>
</dbReference>
<feature type="domain" description="Histidine kinase/HSP90-like ATPase" evidence="1">
    <location>
        <begin position="82"/>
        <end position="137"/>
    </location>
</feature>
<accession>A0AAE9PRD9</accession>
<sequence>MDAFNWSLQEKGEEELAGLMVSMSRLFRYVIEPAHHDSWVTLGEEMAQIRRYLELMEMRLGERLSWQIHMPSEAARIPLPKLLIQPILENAIMHGVENRIGNGRVEISVTPSTRSGWTKIAVIDNGPGMTMEELAAVRTALMGEQPARAREPVWD</sequence>
<dbReference type="InterPro" id="IPR003594">
    <property type="entry name" value="HATPase_dom"/>
</dbReference>
<dbReference type="EMBL" id="CP097770">
    <property type="protein sequence ID" value="UZP76641.1"/>
    <property type="molecule type" value="Genomic_DNA"/>
</dbReference>
<dbReference type="Pfam" id="PF06580">
    <property type="entry name" value="His_kinase"/>
    <property type="match status" value="1"/>
</dbReference>
<evidence type="ECO:0000313" key="3">
    <source>
        <dbReference type="EMBL" id="UZP76641.1"/>
    </source>
</evidence>
<dbReference type="GO" id="GO:0016020">
    <property type="term" value="C:membrane"/>
    <property type="evidence" value="ECO:0007669"/>
    <property type="project" value="InterPro"/>
</dbReference>